<keyword evidence="1" id="KW-0472">Membrane</keyword>
<reference evidence="3 4" key="1">
    <citation type="submission" date="2020-07" db="EMBL/GenBank/DDBJ databases">
        <title>Genomic diversity of species in the Neisseriaceae family.</title>
        <authorList>
            <person name="Vincent A.T."/>
            <person name="Bernet E."/>
            <person name="Veyrier F.J."/>
        </authorList>
    </citation>
    <scope>NUCLEOTIDE SEQUENCE [LARGE SCALE GENOMIC DNA]</scope>
    <source>
        <strain evidence="3 4">DSM 22244</strain>
    </source>
</reference>
<dbReference type="Pfam" id="PF13785">
    <property type="entry name" value="DUF4178"/>
    <property type="match status" value="2"/>
</dbReference>
<evidence type="ECO:0000256" key="1">
    <source>
        <dbReference type="SAM" id="Phobius"/>
    </source>
</evidence>
<name>A0A7D7S8I3_9NEIS</name>
<protein>
    <submittedName>
        <fullName evidence="3">DUF4178 domain-containing protein</fullName>
    </submittedName>
</protein>
<evidence type="ECO:0000313" key="3">
    <source>
        <dbReference type="EMBL" id="QMT40731.1"/>
    </source>
</evidence>
<accession>A0A7D7S8I3</accession>
<evidence type="ECO:0000259" key="2">
    <source>
        <dbReference type="Pfam" id="PF13785"/>
    </source>
</evidence>
<dbReference type="KEGG" id="nsg:H3L94_01325"/>
<feature type="domain" description="DUF4178" evidence="2">
    <location>
        <begin position="90"/>
        <end position="231"/>
    </location>
</feature>
<proteinExistence type="predicted"/>
<keyword evidence="1" id="KW-0812">Transmembrane</keyword>
<sequence>MSKCWLPVVSGSLCAARTAVTRRADKWIFPMSEPFFKTDCPSCGAPVHAHSATAVTLVCGYCNSLLLRQDDGVVDTGRDSALLEDFSPLQIGTTGTFGTQNFTLVGRLQARYDVGVWNEWYALFDDGSSGWLAEAGDQYVFTVPAAERPAAEPPPFDALAAGESRLVYRDKAFVASDVRHIILSQAAAEGELPFALPPQMTNRVADWRCEHLFLTTDYAAEPPEIFVGRGVTLEELKLGHIRSSDAIADSAGRLKGSRRAESCPNCGSEVQWIAGLTPTVICPSCHSDLSTDGGKAELVRQNGMRQEQQRRLTLPLGAQGRINGKTYTVIGAVCKDELDPDDAWRMLHGGYVQELYPEGQWTEYLLFEPQSGFLWLVETRQGEWSVSETLNRWPTLQGQSLVPRNGRKLYDYGGRVRYAVGAFYWHIRADDVNYYTDYDQGQSKLCIERSPSEVAWSKSTPVSYAHIREWFGLKADAPAYQAKMTPDRQAFSWPKLLKYVFVLINLPAILTALDRDGFTGFALVAGITAAVAWFIIRAGRFAGLMNEPNQDDEA</sequence>
<organism evidence="3 4">
    <name type="scientific">Neisseria shayeganii</name>
    <dbReference type="NCBI Taxonomy" id="607712"/>
    <lineage>
        <taxon>Bacteria</taxon>
        <taxon>Pseudomonadati</taxon>
        <taxon>Pseudomonadota</taxon>
        <taxon>Betaproteobacteria</taxon>
        <taxon>Neisseriales</taxon>
        <taxon>Neisseriaceae</taxon>
        <taxon>Neisseria</taxon>
    </lineage>
</organism>
<feature type="domain" description="DUF4178" evidence="2">
    <location>
        <begin position="316"/>
        <end position="463"/>
    </location>
</feature>
<dbReference type="Proteomes" id="UP000514752">
    <property type="component" value="Chromosome"/>
</dbReference>
<evidence type="ECO:0000313" key="4">
    <source>
        <dbReference type="Proteomes" id="UP000514752"/>
    </source>
</evidence>
<dbReference type="EMBL" id="CP059567">
    <property type="protein sequence ID" value="QMT40731.1"/>
    <property type="molecule type" value="Genomic_DNA"/>
</dbReference>
<gene>
    <name evidence="3" type="ORF">H3L94_01325</name>
</gene>
<dbReference type="InterPro" id="IPR025235">
    <property type="entry name" value="DUF4178"/>
</dbReference>
<dbReference type="RefSeq" id="WP_182122351.1">
    <property type="nucleotide sequence ID" value="NZ_CP059567.1"/>
</dbReference>
<feature type="transmembrane region" description="Helical" evidence="1">
    <location>
        <begin position="518"/>
        <end position="536"/>
    </location>
</feature>
<dbReference type="AlphaFoldDB" id="A0A7D7S8I3"/>
<keyword evidence="1" id="KW-1133">Transmembrane helix</keyword>